<comment type="similarity">
    <text evidence="1">Belongs to the avfA family.</text>
</comment>
<dbReference type="Pfam" id="PF13460">
    <property type="entry name" value="NAD_binding_10"/>
    <property type="match status" value="1"/>
</dbReference>
<sequence>MADGTILVLGGTGPAGICLLRELLYRHHPTIVYARNPSKIPRELASNPLLEVIEGDMNDRDALSPAIARCSVILSLLGPQLSNTNIGPSLFADIYRSSVFPLMRQHGTRRIFAMGTITIQRPEDHWTLLRFMTVFFLRLFFGVMYQNIINLADAFDNDAKDLDWTVFRIAAIPGKSDEASWKKDREDEDIFAGAIGEKGWTSSTNRSLLARWLADAAEGKWDKFARMMPALSHRG</sequence>
<feature type="domain" description="NAD(P)-binding" evidence="2">
    <location>
        <begin position="10"/>
        <end position="189"/>
    </location>
</feature>
<dbReference type="InterPro" id="IPR051606">
    <property type="entry name" value="Polyketide_Oxido-like"/>
</dbReference>
<dbReference type="InterPro" id="IPR036291">
    <property type="entry name" value="NAD(P)-bd_dom_sf"/>
</dbReference>
<comment type="caution">
    <text evidence="3">The sequence shown here is derived from an EMBL/GenBank/DDBJ whole genome shotgun (WGS) entry which is preliminary data.</text>
</comment>
<dbReference type="Proteomes" id="UP001465668">
    <property type="component" value="Unassembled WGS sequence"/>
</dbReference>
<dbReference type="EMBL" id="JARVKM010000003">
    <property type="protein sequence ID" value="KAK9781736.1"/>
    <property type="molecule type" value="Genomic_DNA"/>
</dbReference>
<dbReference type="PANTHER" id="PTHR43355:SF2">
    <property type="entry name" value="FLAVIN REDUCTASE (NADPH)"/>
    <property type="match status" value="1"/>
</dbReference>
<evidence type="ECO:0000256" key="1">
    <source>
        <dbReference type="ARBA" id="ARBA00038376"/>
    </source>
</evidence>
<name>A0ABR2Y5X5_9PEZI</name>
<dbReference type="InterPro" id="IPR016040">
    <property type="entry name" value="NAD(P)-bd_dom"/>
</dbReference>
<reference evidence="3 4" key="1">
    <citation type="submission" date="2024-02" db="EMBL/GenBank/DDBJ databases">
        <title>First draft genome assembly of two strains of Seiridium cardinale.</title>
        <authorList>
            <person name="Emiliani G."/>
            <person name="Scali E."/>
        </authorList>
    </citation>
    <scope>NUCLEOTIDE SEQUENCE [LARGE SCALE GENOMIC DNA]</scope>
    <source>
        <strain evidence="3 4">BM-138-000479</strain>
    </source>
</reference>
<gene>
    <name evidence="3" type="ORF">SCAR479_01607</name>
</gene>
<evidence type="ECO:0000259" key="2">
    <source>
        <dbReference type="Pfam" id="PF13460"/>
    </source>
</evidence>
<protein>
    <submittedName>
        <fullName evidence="3">NAD(P)-binding domain-containing protein</fullName>
    </submittedName>
</protein>
<dbReference type="Gene3D" id="3.40.50.720">
    <property type="entry name" value="NAD(P)-binding Rossmann-like Domain"/>
    <property type="match status" value="1"/>
</dbReference>
<evidence type="ECO:0000313" key="3">
    <source>
        <dbReference type="EMBL" id="KAK9781736.1"/>
    </source>
</evidence>
<organism evidence="3 4">
    <name type="scientific">Seiridium cardinale</name>
    <dbReference type="NCBI Taxonomy" id="138064"/>
    <lineage>
        <taxon>Eukaryota</taxon>
        <taxon>Fungi</taxon>
        <taxon>Dikarya</taxon>
        <taxon>Ascomycota</taxon>
        <taxon>Pezizomycotina</taxon>
        <taxon>Sordariomycetes</taxon>
        <taxon>Xylariomycetidae</taxon>
        <taxon>Amphisphaeriales</taxon>
        <taxon>Sporocadaceae</taxon>
        <taxon>Seiridium</taxon>
    </lineage>
</organism>
<keyword evidence="4" id="KW-1185">Reference proteome</keyword>
<proteinExistence type="inferred from homology"/>
<accession>A0ABR2Y5X5</accession>
<dbReference type="SUPFAM" id="SSF51735">
    <property type="entry name" value="NAD(P)-binding Rossmann-fold domains"/>
    <property type="match status" value="1"/>
</dbReference>
<dbReference type="PANTHER" id="PTHR43355">
    <property type="entry name" value="FLAVIN REDUCTASE (NADPH)"/>
    <property type="match status" value="1"/>
</dbReference>
<evidence type="ECO:0000313" key="4">
    <source>
        <dbReference type="Proteomes" id="UP001465668"/>
    </source>
</evidence>